<organism evidence="1 2">
    <name type="scientific">Moniliophthora roreri</name>
    <name type="common">Frosty pod rot fungus</name>
    <name type="synonym">Monilia roreri</name>
    <dbReference type="NCBI Taxonomy" id="221103"/>
    <lineage>
        <taxon>Eukaryota</taxon>
        <taxon>Fungi</taxon>
        <taxon>Dikarya</taxon>
        <taxon>Basidiomycota</taxon>
        <taxon>Agaricomycotina</taxon>
        <taxon>Agaricomycetes</taxon>
        <taxon>Agaricomycetidae</taxon>
        <taxon>Agaricales</taxon>
        <taxon>Marasmiineae</taxon>
        <taxon>Marasmiaceae</taxon>
        <taxon>Moniliophthora</taxon>
    </lineage>
</organism>
<accession>A0A0W0FTY2</accession>
<dbReference type="EMBL" id="LATX01001649">
    <property type="protein sequence ID" value="KTB39656.1"/>
    <property type="molecule type" value="Genomic_DNA"/>
</dbReference>
<sequence length="24" mass="2850">MVTELQEVYSDCPVCEVFESNYHK</sequence>
<comment type="caution">
    <text evidence="1">The sequence shown here is derived from an EMBL/GenBank/DDBJ whole genome shotgun (WGS) entry which is preliminary data.</text>
</comment>
<dbReference type="Proteomes" id="UP000054988">
    <property type="component" value="Unassembled WGS sequence"/>
</dbReference>
<dbReference type="AlphaFoldDB" id="A0A0W0FTY2"/>
<gene>
    <name evidence="1" type="ORF">WG66_7762</name>
</gene>
<evidence type="ECO:0000313" key="1">
    <source>
        <dbReference type="EMBL" id="KTB39656.1"/>
    </source>
</evidence>
<proteinExistence type="predicted"/>
<protein>
    <submittedName>
        <fullName evidence="1">Uncharacterized protein</fullName>
    </submittedName>
</protein>
<evidence type="ECO:0000313" key="2">
    <source>
        <dbReference type="Proteomes" id="UP000054988"/>
    </source>
</evidence>
<reference evidence="1 2" key="1">
    <citation type="submission" date="2015-12" db="EMBL/GenBank/DDBJ databases">
        <title>Draft genome sequence of Moniliophthora roreri, the causal agent of frosty pod rot of cacao.</title>
        <authorList>
            <person name="Aime M.C."/>
            <person name="Diaz-Valderrama J.R."/>
            <person name="Kijpornyongpan T."/>
            <person name="Phillips-Mora W."/>
        </authorList>
    </citation>
    <scope>NUCLEOTIDE SEQUENCE [LARGE SCALE GENOMIC DNA]</scope>
    <source>
        <strain evidence="1 2">MCA 2952</strain>
    </source>
</reference>
<name>A0A0W0FTY2_MONRR</name>